<keyword evidence="6" id="KW-0027">Amidation</keyword>
<evidence type="ECO:0000256" key="9">
    <source>
        <dbReference type="SAM" id="SignalP"/>
    </source>
</evidence>
<dbReference type="GO" id="GO:0031768">
    <property type="term" value="F:ghrelin receptor binding"/>
    <property type="evidence" value="ECO:0007669"/>
    <property type="project" value="TreeGrafter"/>
</dbReference>
<feature type="chain" id="PRO_5034414941" description="Motilin/ghrelin-associated peptide domain-containing protein" evidence="9">
    <location>
        <begin position="27"/>
        <end position="110"/>
    </location>
</feature>
<dbReference type="GO" id="GO:0001696">
    <property type="term" value="P:gastric acid secretion"/>
    <property type="evidence" value="ECO:0007669"/>
    <property type="project" value="TreeGrafter"/>
</dbReference>
<name>A0A8C9SFP7_SCLFO</name>
<dbReference type="Ensembl" id="ENSSFOT00015031208.2">
    <property type="protein sequence ID" value="ENSSFOP00015030859.1"/>
    <property type="gene ID" value="ENSSFOG00015019787.2"/>
</dbReference>
<dbReference type="GO" id="GO:0032095">
    <property type="term" value="P:regulation of response to food"/>
    <property type="evidence" value="ECO:0007669"/>
    <property type="project" value="TreeGrafter"/>
</dbReference>
<organism evidence="11 12">
    <name type="scientific">Scleropages formosus</name>
    <name type="common">Asian bonytongue</name>
    <name type="synonym">Osteoglossum formosum</name>
    <dbReference type="NCBI Taxonomy" id="113540"/>
    <lineage>
        <taxon>Eukaryota</taxon>
        <taxon>Metazoa</taxon>
        <taxon>Chordata</taxon>
        <taxon>Craniata</taxon>
        <taxon>Vertebrata</taxon>
        <taxon>Euteleostomi</taxon>
        <taxon>Actinopterygii</taxon>
        <taxon>Neopterygii</taxon>
        <taxon>Teleostei</taxon>
        <taxon>Osteoglossocephala</taxon>
        <taxon>Osteoglossomorpha</taxon>
        <taxon>Osteoglossiformes</taxon>
        <taxon>Osteoglossidae</taxon>
        <taxon>Scleropages</taxon>
    </lineage>
</organism>
<dbReference type="PANTHER" id="PTHR14122:SF1">
    <property type="entry name" value="APPETITE-REGULATING HORMONE"/>
    <property type="match status" value="1"/>
</dbReference>
<comment type="similarity">
    <text evidence="2">Belongs to the motilin family.</text>
</comment>
<dbReference type="GO" id="GO:0016608">
    <property type="term" value="F:growth hormone-releasing hormone activity"/>
    <property type="evidence" value="ECO:0007669"/>
    <property type="project" value="InterPro"/>
</dbReference>
<sequence length="110" mass="12392">MQSNRSAAYGIMFICILALWTDCVQGGSSFLSPSQKPQGKSDKKPSRVGRRFSEVMPNPFEKTLEDTDMKHVMFNVPFEIGITMTEEEFQEYGNVLQKIAQDVLQESPPA</sequence>
<evidence type="ECO:0000256" key="1">
    <source>
        <dbReference type="ARBA" id="ARBA00004613"/>
    </source>
</evidence>
<keyword evidence="3" id="KW-0964">Secreted</keyword>
<dbReference type="InterPro" id="IPR005441">
    <property type="entry name" value="Preproghrelin"/>
</dbReference>
<dbReference type="Pfam" id="PF04643">
    <property type="entry name" value="Motilin_assoc"/>
    <property type="match status" value="1"/>
</dbReference>
<dbReference type="GO" id="GO:0005615">
    <property type="term" value="C:extracellular space"/>
    <property type="evidence" value="ECO:0007669"/>
    <property type="project" value="TreeGrafter"/>
</dbReference>
<evidence type="ECO:0000256" key="6">
    <source>
        <dbReference type="ARBA" id="ARBA00022815"/>
    </source>
</evidence>
<dbReference type="InterPro" id="IPR006737">
    <property type="entry name" value="Motilin_assoc"/>
</dbReference>
<evidence type="ECO:0000256" key="8">
    <source>
        <dbReference type="SAM" id="MobiDB-lite"/>
    </source>
</evidence>
<keyword evidence="5 9" id="KW-0732">Signal</keyword>
<feature type="signal peptide" evidence="9">
    <location>
        <begin position="1"/>
        <end position="26"/>
    </location>
</feature>
<dbReference type="OrthoDB" id="9896247at2759"/>
<dbReference type="AlphaFoldDB" id="A0A8C9SFP7"/>
<accession>A0A8C9SFP7</accession>
<evidence type="ECO:0000313" key="11">
    <source>
        <dbReference type="Ensembl" id="ENSSFOP00015030859.1"/>
    </source>
</evidence>
<evidence type="ECO:0000256" key="5">
    <source>
        <dbReference type="ARBA" id="ARBA00022729"/>
    </source>
</evidence>
<dbReference type="PANTHER" id="PTHR14122">
    <property type="entry name" value="GHRELIN PRECURSOR"/>
    <property type="match status" value="1"/>
</dbReference>
<reference evidence="11" key="3">
    <citation type="submission" date="2025-09" db="UniProtKB">
        <authorList>
            <consortium name="Ensembl"/>
        </authorList>
    </citation>
    <scope>IDENTIFICATION</scope>
</reference>
<proteinExistence type="inferred from homology"/>
<gene>
    <name evidence="11" type="primary">ghrl</name>
</gene>
<evidence type="ECO:0000256" key="4">
    <source>
        <dbReference type="ARBA" id="ARBA00022702"/>
    </source>
</evidence>
<keyword evidence="7" id="KW-0449">Lipoprotein</keyword>
<evidence type="ECO:0000256" key="3">
    <source>
        <dbReference type="ARBA" id="ARBA00022525"/>
    </source>
</evidence>
<dbReference type="GeneTree" id="ENSGT01010000222866"/>
<evidence type="ECO:0000256" key="2">
    <source>
        <dbReference type="ARBA" id="ARBA00006473"/>
    </source>
</evidence>
<comment type="subcellular location">
    <subcellularLocation>
        <location evidence="1">Secreted</location>
    </subcellularLocation>
</comment>
<dbReference type="GO" id="GO:0060124">
    <property type="term" value="P:positive regulation of growth hormone secretion"/>
    <property type="evidence" value="ECO:0007669"/>
    <property type="project" value="TreeGrafter"/>
</dbReference>
<evidence type="ECO:0000256" key="7">
    <source>
        <dbReference type="ARBA" id="ARBA00023288"/>
    </source>
</evidence>
<feature type="region of interest" description="Disordered" evidence="8">
    <location>
        <begin position="29"/>
        <end position="52"/>
    </location>
</feature>
<evidence type="ECO:0000259" key="10">
    <source>
        <dbReference type="Pfam" id="PF04643"/>
    </source>
</evidence>
<dbReference type="GO" id="GO:0050728">
    <property type="term" value="P:negative regulation of inflammatory response"/>
    <property type="evidence" value="ECO:0007669"/>
    <property type="project" value="TreeGrafter"/>
</dbReference>
<keyword evidence="4" id="KW-0372">Hormone</keyword>
<reference evidence="11 12" key="1">
    <citation type="submission" date="2019-04" db="EMBL/GenBank/DDBJ databases">
        <authorList>
            <consortium name="Wellcome Sanger Institute Data Sharing"/>
        </authorList>
    </citation>
    <scope>NUCLEOTIDE SEQUENCE [LARGE SCALE GENOMIC DNA]</scope>
</reference>
<keyword evidence="12" id="KW-1185">Reference proteome</keyword>
<feature type="domain" description="Motilin/ghrelin-associated peptide" evidence="10">
    <location>
        <begin position="70"/>
        <end position="106"/>
    </location>
</feature>
<feature type="compositionally biased region" description="Polar residues" evidence="8">
    <location>
        <begin position="29"/>
        <end position="38"/>
    </location>
</feature>
<reference evidence="11" key="2">
    <citation type="submission" date="2025-08" db="UniProtKB">
        <authorList>
            <consortium name="Ensembl"/>
        </authorList>
    </citation>
    <scope>IDENTIFICATION</scope>
</reference>
<evidence type="ECO:0000313" key="12">
    <source>
        <dbReference type="Proteomes" id="UP000694397"/>
    </source>
</evidence>
<protein>
    <recommendedName>
        <fullName evidence="10">Motilin/ghrelin-associated peptide domain-containing protein</fullName>
    </recommendedName>
</protein>
<dbReference type="Proteomes" id="UP000694397">
    <property type="component" value="Chromosome 2"/>
</dbReference>